<gene>
    <name evidence="2" type="ORF">CWK15_18045</name>
</gene>
<feature type="region of interest" description="Disordered" evidence="1">
    <location>
        <begin position="45"/>
        <end position="68"/>
    </location>
</feature>
<sequence>MKKFSLAEFVREHGQPKTAEIFGIKQSAISKALRLNRNITIIQQTDGSYEGEEVRPFPHRSKSTEGRA</sequence>
<name>A0A5V4Z916_SALER</name>
<organism evidence="2">
    <name type="scientific">Salmonella enterica</name>
    <name type="common">Salmonella choleraesuis</name>
    <dbReference type="NCBI Taxonomy" id="28901"/>
    <lineage>
        <taxon>Bacteria</taxon>
        <taxon>Pseudomonadati</taxon>
        <taxon>Pseudomonadota</taxon>
        <taxon>Gammaproteobacteria</taxon>
        <taxon>Enterobacterales</taxon>
        <taxon>Enterobacteriaceae</taxon>
        <taxon>Salmonella</taxon>
    </lineage>
</organism>
<proteinExistence type="predicted"/>
<dbReference type="EMBL" id="AAHBYH010000018">
    <property type="protein sequence ID" value="EBU3913295.1"/>
    <property type="molecule type" value="Genomic_DNA"/>
</dbReference>
<dbReference type="SUPFAM" id="SSF47413">
    <property type="entry name" value="lambda repressor-like DNA-binding domains"/>
    <property type="match status" value="1"/>
</dbReference>
<accession>A0A5V4Z916</accession>
<feature type="compositionally biased region" description="Basic and acidic residues" evidence="1">
    <location>
        <begin position="52"/>
        <end position="68"/>
    </location>
</feature>
<dbReference type="InterPro" id="IPR010982">
    <property type="entry name" value="Lambda_DNA-bd_dom_sf"/>
</dbReference>
<dbReference type="PIRSF" id="PIRSF003217">
    <property type="entry name" value="Cro_protein"/>
    <property type="match status" value="1"/>
</dbReference>
<evidence type="ECO:0000256" key="1">
    <source>
        <dbReference type="SAM" id="MobiDB-lite"/>
    </source>
</evidence>
<evidence type="ECO:0000313" key="2">
    <source>
        <dbReference type="EMBL" id="EBU3913295.1"/>
    </source>
</evidence>
<dbReference type="GO" id="GO:0003677">
    <property type="term" value="F:DNA binding"/>
    <property type="evidence" value="ECO:0007669"/>
    <property type="project" value="InterPro"/>
</dbReference>
<reference evidence="2" key="1">
    <citation type="submission" date="2018-07" db="EMBL/GenBank/DDBJ databases">
        <authorList>
            <consortium name="PulseNet: The National Subtyping Network for Foodborne Disease Surveillance"/>
            <person name="Tarr C.L."/>
            <person name="Trees E."/>
            <person name="Katz L.S."/>
            <person name="Carleton-Romer H.A."/>
            <person name="Stroika S."/>
            <person name="Kucerova Z."/>
            <person name="Roache K.F."/>
            <person name="Sabol A.L."/>
            <person name="Besser J."/>
            <person name="Gerner-Smidt P."/>
        </authorList>
    </citation>
    <scope>NUCLEOTIDE SEQUENCE</scope>
    <source>
        <strain evidence="2">PNUSAS029138</strain>
    </source>
</reference>
<dbReference type="GO" id="GO:0006355">
    <property type="term" value="P:regulation of DNA-templated transcription"/>
    <property type="evidence" value="ECO:0007669"/>
    <property type="project" value="InterPro"/>
</dbReference>
<dbReference type="InterPro" id="IPR000655">
    <property type="entry name" value="Cro-like"/>
</dbReference>
<dbReference type="Pfam" id="PF09048">
    <property type="entry name" value="Cro"/>
    <property type="match status" value="1"/>
</dbReference>
<dbReference type="AlphaFoldDB" id="A0A5V4Z916"/>
<dbReference type="InterPro" id="IPR038202">
    <property type="entry name" value="Cro_sf"/>
</dbReference>
<protein>
    <submittedName>
        <fullName evidence="2">Cro/Cl family transcriptional regulator</fullName>
    </submittedName>
</protein>
<dbReference type="Gene3D" id="3.30.240.10">
    <property type="entry name" value="CRO Repressor"/>
    <property type="match status" value="1"/>
</dbReference>
<comment type="caution">
    <text evidence="2">The sequence shown here is derived from an EMBL/GenBank/DDBJ whole genome shotgun (WGS) entry which is preliminary data.</text>
</comment>